<feature type="domain" description="Peptidase A1" evidence="4">
    <location>
        <begin position="34"/>
        <end position="395"/>
    </location>
</feature>
<evidence type="ECO:0000313" key="5">
    <source>
        <dbReference type="EMBL" id="KAF2666526.1"/>
    </source>
</evidence>
<dbReference type="CDD" id="cd05471">
    <property type="entry name" value="pepsin_like"/>
    <property type="match status" value="1"/>
</dbReference>
<keyword evidence="5" id="KW-0378">Hydrolase</keyword>
<dbReference type="PRINTS" id="PR00792">
    <property type="entry name" value="PEPSIN"/>
</dbReference>
<dbReference type="PANTHER" id="PTHR47966:SF51">
    <property type="entry name" value="BETA-SITE APP-CLEAVING ENZYME, ISOFORM A-RELATED"/>
    <property type="match status" value="1"/>
</dbReference>
<feature type="compositionally biased region" description="Polar residues" evidence="2">
    <location>
        <begin position="524"/>
        <end position="545"/>
    </location>
</feature>
<evidence type="ECO:0000256" key="1">
    <source>
        <dbReference type="ARBA" id="ARBA00007447"/>
    </source>
</evidence>
<feature type="transmembrane region" description="Helical" evidence="3">
    <location>
        <begin position="427"/>
        <end position="449"/>
    </location>
</feature>
<evidence type="ECO:0000256" key="2">
    <source>
        <dbReference type="SAM" id="MobiDB-lite"/>
    </source>
</evidence>
<feature type="compositionally biased region" description="Basic and acidic residues" evidence="2">
    <location>
        <begin position="487"/>
        <end position="497"/>
    </location>
</feature>
<dbReference type="OrthoDB" id="4074350at2759"/>
<dbReference type="AlphaFoldDB" id="A0A6A6U4F7"/>
<protein>
    <submittedName>
        <fullName evidence="5">Acid protease</fullName>
    </submittedName>
</protein>
<dbReference type="InterPro" id="IPR021109">
    <property type="entry name" value="Peptidase_aspartic_dom_sf"/>
</dbReference>
<dbReference type="Gene3D" id="2.40.70.10">
    <property type="entry name" value="Acid Proteases"/>
    <property type="match status" value="2"/>
</dbReference>
<organism evidence="5 6">
    <name type="scientific">Microthyrium microscopicum</name>
    <dbReference type="NCBI Taxonomy" id="703497"/>
    <lineage>
        <taxon>Eukaryota</taxon>
        <taxon>Fungi</taxon>
        <taxon>Dikarya</taxon>
        <taxon>Ascomycota</taxon>
        <taxon>Pezizomycotina</taxon>
        <taxon>Dothideomycetes</taxon>
        <taxon>Dothideomycetes incertae sedis</taxon>
        <taxon>Microthyriales</taxon>
        <taxon>Microthyriaceae</taxon>
        <taxon>Microthyrium</taxon>
    </lineage>
</organism>
<dbReference type="SUPFAM" id="SSF50630">
    <property type="entry name" value="Acid proteases"/>
    <property type="match status" value="1"/>
</dbReference>
<dbReference type="CDD" id="cd12087">
    <property type="entry name" value="TM_EGFR-like"/>
    <property type="match status" value="1"/>
</dbReference>
<feature type="region of interest" description="Disordered" evidence="2">
    <location>
        <begin position="471"/>
        <end position="497"/>
    </location>
</feature>
<keyword evidence="5" id="KW-0645">Protease</keyword>
<keyword evidence="3" id="KW-0812">Transmembrane</keyword>
<dbReference type="InterPro" id="IPR033121">
    <property type="entry name" value="PEPTIDASE_A1"/>
</dbReference>
<dbReference type="EMBL" id="MU004238">
    <property type="protein sequence ID" value="KAF2666526.1"/>
    <property type="molecule type" value="Genomic_DNA"/>
</dbReference>
<feature type="compositionally biased region" description="Low complexity" evidence="2">
    <location>
        <begin position="546"/>
        <end position="561"/>
    </location>
</feature>
<keyword evidence="3" id="KW-0472">Membrane</keyword>
<evidence type="ECO:0000256" key="3">
    <source>
        <dbReference type="SAM" id="Phobius"/>
    </source>
</evidence>
<proteinExistence type="inferred from homology"/>
<dbReference type="Proteomes" id="UP000799302">
    <property type="component" value="Unassembled WGS sequence"/>
</dbReference>
<keyword evidence="3" id="KW-1133">Transmembrane helix</keyword>
<gene>
    <name evidence="5" type="ORF">BT63DRAFT_441651</name>
</gene>
<feature type="region of interest" description="Disordered" evidence="2">
    <location>
        <begin position="1"/>
        <end position="25"/>
    </location>
</feature>
<sequence length="578" mass="61455">MGRKRPTRRATQSIPAPIRLRPSQKFDGDDGQWSTFIVGVGTPPQNFRVLPASQISETYVTSTEGCISSDPSNCYSLRGGEIFNSNPPAGFLSNQSSTWDELGLYGLTEESTLDVTGNGDFGTDVISLNGGNGSSTGDGVSLAAQVVAAVPDKDYFLGSLGLSQRPPSFSTASNAKDNLLDSLYEKKLIPSRSFSYTAGAYYGDNGKNNYGSLVLGGYDSTRLQANKSLSIHFGQSDSRPIIVGVQSIIASDSLNGTASMTSGTNGHLSLIDSSVPHIWLPRAVCDNFASNFGLFYDVNSDLYIINSTMHAKWNSTNPTFTFKIGSTATDNGNGINIILPYKAFDVSVAWPIYASTVYNFPIRRAANDSQYVLGRTFLQQAHITVDYDRQNFTIAAAIFPDTSTSENIITIKAPTTGSSTSKISTGAIAGIVIGAIALLILAIGAFLFFRKRKRSQARKAKVSELDARDSGINPAYAKVPGGGLHEAGGDEVHEVPGSDTEFKQRAGATELDTVPPVFELPGENNLSPYSQHPSPYRTSQGSLGVSSPGTATGSGGPLSPTQPSPMHSASPGSERRRF</sequence>
<comment type="similarity">
    <text evidence="1">Belongs to the peptidase A1 family.</text>
</comment>
<dbReference type="PANTHER" id="PTHR47966">
    <property type="entry name" value="BETA-SITE APP-CLEAVING ENZYME, ISOFORM A-RELATED"/>
    <property type="match status" value="1"/>
</dbReference>
<dbReference type="PROSITE" id="PS51767">
    <property type="entry name" value="PEPTIDASE_A1"/>
    <property type="match status" value="1"/>
</dbReference>
<accession>A0A6A6U4F7</accession>
<dbReference type="Pfam" id="PF00026">
    <property type="entry name" value="Asp"/>
    <property type="match status" value="1"/>
</dbReference>
<name>A0A6A6U4F7_9PEZI</name>
<dbReference type="InterPro" id="IPR001461">
    <property type="entry name" value="Aspartic_peptidase_A1"/>
</dbReference>
<dbReference type="GO" id="GO:0004190">
    <property type="term" value="F:aspartic-type endopeptidase activity"/>
    <property type="evidence" value="ECO:0007669"/>
    <property type="project" value="InterPro"/>
</dbReference>
<keyword evidence="6" id="KW-1185">Reference proteome</keyword>
<dbReference type="GO" id="GO:0000324">
    <property type="term" value="C:fungal-type vacuole"/>
    <property type="evidence" value="ECO:0007669"/>
    <property type="project" value="TreeGrafter"/>
</dbReference>
<dbReference type="GO" id="GO:0006508">
    <property type="term" value="P:proteolysis"/>
    <property type="evidence" value="ECO:0007669"/>
    <property type="project" value="UniProtKB-KW"/>
</dbReference>
<reference evidence="5" key="1">
    <citation type="journal article" date="2020" name="Stud. Mycol.">
        <title>101 Dothideomycetes genomes: a test case for predicting lifestyles and emergence of pathogens.</title>
        <authorList>
            <person name="Haridas S."/>
            <person name="Albert R."/>
            <person name="Binder M."/>
            <person name="Bloem J."/>
            <person name="Labutti K."/>
            <person name="Salamov A."/>
            <person name="Andreopoulos B."/>
            <person name="Baker S."/>
            <person name="Barry K."/>
            <person name="Bills G."/>
            <person name="Bluhm B."/>
            <person name="Cannon C."/>
            <person name="Castanera R."/>
            <person name="Culley D."/>
            <person name="Daum C."/>
            <person name="Ezra D."/>
            <person name="Gonzalez J."/>
            <person name="Henrissat B."/>
            <person name="Kuo A."/>
            <person name="Liang C."/>
            <person name="Lipzen A."/>
            <person name="Lutzoni F."/>
            <person name="Magnuson J."/>
            <person name="Mondo S."/>
            <person name="Nolan M."/>
            <person name="Ohm R."/>
            <person name="Pangilinan J."/>
            <person name="Park H.-J."/>
            <person name="Ramirez L."/>
            <person name="Alfaro M."/>
            <person name="Sun H."/>
            <person name="Tritt A."/>
            <person name="Yoshinaga Y."/>
            <person name="Zwiers L.-H."/>
            <person name="Turgeon B."/>
            <person name="Goodwin S."/>
            <person name="Spatafora J."/>
            <person name="Crous P."/>
            <person name="Grigoriev I."/>
        </authorList>
    </citation>
    <scope>NUCLEOTIDE SEQUENCE</scope>
    <source>
        <strain evidence="5">CBS 115976</strain>
    </source>
</reference>
<evidence type="ECO:0000259" key="4">
    <source>
        <dbReference type="PROSITE" id="PS51767"/>
    </source>
</evidence>
<feature type="region of interest" description="Disordered" evidence="2">
    <location>
        <begin position="515"/>
        <end position="578"/>
    </location>
</feature>
<evidence type="ECO:0000313" key="6">
    <source>
        <dbReference type="Proteomes" id="UP000799302"/>
    </source>
</evidence>
<dbReference type="InterPro" id="IPR034164">
    <property type="entry name" value="Pepsin-like_dom"/>
</dbReference>